<dbReference type="InterPro" id="IPR004700">
    <property type="entry name" value="PTS_IIC_man"/>
</dbReference>
<evidence type="ECO:0000313" key="11">
    <source>
        <dbReference type="Proteomes" id="UP000092528"/>
    </source>
</evidence>
<feature type="transmembrane region" description="Helical" evidence="9">
    <location>
        <begin position="48"/>
        <end position="67"/>
    </location>
</feature>
<dbReference type="AlphaFoldDB" id="A0A1C7FEI9"/>
<keyword evidence="8 9" id="KW-0472">Membrane</keyword>
<feature type="transmembrane region" description="Helical" evidence="9">
    <location>
        <begin position="208"/>
        <end position="238"/>
    </location>
</feature>
<dbReference type="PANTHER" id="PTHR32502">
    <property type="entry name" value="N-ACETYLGALACTOSAMINE PERMEASE II COMPONENT-RELATED"/>
    <property type="match status" value="1"/>
</dbReference>
<evidence type="ECO:0000256" key="3">
    <source>
        <dbReference type="ARBA" id="ARBA00022475"/>
    </source>
</evidence>
<feature type="transmembrane region" description="Helical" evidence="9">
    <location>
        <begin position="98"/>
        <end position="120"/>
    </location>
</feature>
<dbReference type="InterPro" id="IPR050303">
    <property type="entry name" value="GatZ_KbaZ_carbometab"/>
</dbReference>
<reference evidence="10 11" key="1">
    <citation type="submission" date="2016-07" db="EMBL/GenBank/DDBJ databases">
        <title>Genome sequencing of Vibrio scophthalmi strain VS-05, an isolated from Paralichthys olivaceus.</title>
        <authorList>
            <person name="Han H.-J."/>
        </authorList>
    </citation>
    <scope>NUCLEOTIDE SEQUENCE [LARGE SCALE GENOMIC DNA]</scope>
    <source>
        <strain evidence="10 11">VS-05</strain>
    </source>
</reference>
<dbReference type="Proteomes" id="UP000092528">
    <property type="component" value="Chromosome 2"/>
</dbReference>
<evidence type="ECO:0000256" key="5">
    <source>
        <dbReference type="ARBA" id="ARBA00022683"/>
    </source>
</evidence>
<feature type="transmembrane region" description="Helical" evidence="9">
    <location>
        <begin position="140"/>
        <end position="161"/>
    </location>
</feature>
<protein>
    <submittedName>
        <fullName evidence="10">Mannose permease IIC component</fullName>
    </submittedName>
</protein>
<evidence type="ECO:0000256" key="9">
    <source>
        <dbReference type="SAM" id="Phobius"/>
    </source>
</evidence>
<dbReference type="PROSITE" id="PS51106">
    <property type="entry name" value="PTS_EIIC_TYPE_4"/>
    <property type="match status" value="1"/>
</dbReference>
<keyword evidence="11" id="KW-1185">Reference proteome</keyword>
<keyword evidence="3" id="KW-1003">Cell membrane</keyword>
<evidence type="ECO:0000313" key="10">
    <source>
        <dbReference type="EMBL" id="ANU38148.1"/>
    </source>
</evidence>
<evidence type="ECO:0000256" key="6">
    <source>
        <dbReference type="ARBA" id="ARBA00022692"/>
    </source>
</evidence>
<keyword evidence="5" id="KW-0598">Phosphotransferase system</keyword>
<evidence type="ECO:0000256" key="1">
    <source>
        <dbReference type="ARBA" id="ARBA00004651"/>
    </source>
</evidence>
<keyword evidence="6 9" id="KW-0812">Transmembrane</keyword>
<gene>
    <name evidence="10" type="ORF">VSVS05_03110</name>
</gene>
<evidence type="ECO:0000256" key="8">
    <source>
        <dbReference type="ARBA" id="ARBA00023136"/>
    </source>
</evidence>
<accession>A0A1C7FEI9</accession>
<dbReference type="EMBL" id="CP016415">
    <property type="protein sequence ID" value="ANU38148.1"/>
    <property type="molecule type" value="Genomic_DNA"/>
</dbReference>
<name>A0A1C7FEI9_9VIBR</name>
<dbReference type="RefSeq" id="WP_065546073.1">
    <property type="nucleotide sequence ID" value="NZ_CP016415.1"/>
</dbReference>
<keyword evidence="7 9" id="KW-1133">Transmembrane helix</keyword>
<dbReference type="PANTHER" id="PTHR32502:SF28">
    <property type="entry name" value="PHOSPHOTRANSFERASE SYSTEM SUGAR-SPECIFIC EIIC COMPONENT"/>
    <property type="match status" value="1"/>
</dbReference>
<dbReference type="GO" id="GO:0005886">
    <property type="term" value="C:plasma membrane"/>
    <property type="evidence" value="ECO:0007669"/>
    <property type="project" value="UniProtKB-SubCell"/>
</dbReference>
<dbReference type="PATRIC" id="fig|45658.7.peg.3045"/>
<comment type="subcellular location">
    <subcellularLocation>
        <location evidence="1">Cell membrane</location>
        <topology evidence="1">Multi-pass membrane protein</topology>
    </subcellularLocation>
</comment>
<evidence type="ECO:0000256" key="4">
    <source>
        <dbReference type="ARBA" id="ARBA00022597"/>
    </source>
</evidence>
<proteinExistence type="predicted"/>
<sequence>MEISIIQILLLSLLAFFSIYDELSAQFIGTRPVLVGAIAGLVMGDLQTGLIIGGTLHLLVLGVGALGGTSIPDYTTGAIIGTAFAVGTNTGIEIAIGLAVPVGLLMIQLDILARFTNVFFQKRVDKAIERMDFKAIERNVIMGIFPWGLSRAIPVFLMLFFGSQFVDTVLDNIPEAVMGGFKVAGGILPAVGLAILSRFLPIKKFIPALILGFILTVYLKVTILGVALAGLAIAIAYYQFKVSGSETNNEMALAGSISESGEYED</sequence>
<organism evidence="10 11">
    <name type="scientific">Vibrio scophthalmi</name>
    <dbReference type="NCBI Taxonomy" id="45658"/>
    <lineage>
        <taxon>Bacteria</taxon>
        <taxon>Pseudomonadati</taxon>
        <taxon>Pseudomonadota</taxon>
        <taxon>Gammaproteobacteria</taxon>
        <taxon>Vibrionales</taxon>
        <taxon>Vibrionaceae</taxon>
        <taxon>Vibrio</taxon>
    </lineage>
</organism>
<feature type="transmembrane region" description="Helical" evidence="9">
    <location>
        <begin position="176"/>
        <end position="196"/>
    </location>
</feature>
<dbReference type="GO" id="GO:0009401">
    <property type="term" value="P:phosphoenolpyruvate-dependent sugar phosphotransferase system"/>
    <property type="evidence" value="ECO:0007669"/>
    <property type="project" value="UniProtKB-KW"/>
</dbReference>
<evidence type="ECO:0000256" key="7">
    <source>
        <dbReference type="ARBA" id="ARBA00022989"/>
    </source>
</evidence>
<evidence type="ECO:0000256" key="2">
    <source>
        <dbReference type="ARBA" id="ARBA00022448"/>
    </source>
</evidence>
<keyword evidence="2" id="KW-0813">Transport</keyword>
<keyword evidence="4" id="KW-0762">Sugar transport</keyword>
<dbReference type="Pfam" id="PF03609">
    <property type="entry name" value="EII-Sor"/>
    <property type="match status" value="1"/>
</dbReference>